<dbReference type="PROSITE" id="PS51257">
    <property type="entry name" value="PROKAR_LIPOPROTEIN"/>
    <property type="match status" value="1"/>
</dbReference>
<evidence type="ECO:0000256" key="1">
    <source>
        <dbReference type="SAM" id="SignalP"/>
    </source>
</evidence>
<keyword evidence="3" id="KW-1185">Reference proteome</keyword>
<evidence type="ECO:0008006" key="4">
    <source>
        <dbReference type="Google" id="ProtNLM"/>
    </source>
</evidence>
<evidence type="ECO:0000313" key="3">
    <source>
        <dbReference type="Proteomes" id="UP000634136"/>
    </source>
</evidence>
<feature type="chain" id="PRO_5032760895" description="Lipoprotein" evidence="1">
    <location>
        <begin position="31"/>
        <end position="83"/>
    </location>
</feature>
<dbReference type="AlphaFoldDB" id="A0A834WA88"/>
<reference evidence="2" key="1">
    <citation type="submission" date="2020-09" db="EMBL/GenBank/DDBJ databases">
        <title>Genome-Enabled Discovery of Anthraquinone Biosynthesis in Senna tora.</title>
        <authorList>
            <person name="Kang S.-H."/>
            <person name="Pandey R.P."/>
            <person name="Lee C.-M."/>
            <person name="Sim J.-S."/>
            <person name="Jeong J.-T."/>
            <person name="Choi B.-S."/>
            <person name="Jung M."/>
            <person name="Ginzburg D."/>
            <person name="Zhao K."/>
            <person name="Won S.Y."/>
            <person name="Oh T.-J."/>
            <person name="Yu Y."/>
            <person name="Kim N.-H."/>
            <person name="Lee O.R."/>
            <person name="Lee T.-H."/>
            <person name="Bashyal P."/>
            <person name="Kim T.-S."/>
            <person name="Lee W.-H."/>
            <person name="Kawkins C."/>
            <person name="Kim C.-K."/>
            <person name="Kim J.S."/>
            <person name="Ahn B.O."/>
            <person name="Rhee S.Y."/>
            <person name="Sohng J.K."/>
        </authorList>
    </citation>
    <scope>NUCLEOTIDE SEQUENCE</scope>
    <source>
        <tissue evidence="2">Leaf</tissue>
    </source>
</reference>
<dbReference type="Proteomes" id="UP000634136">
    <property type="component" value="Unassembled WGS sequence"/>
</dbReference>
<organism evidence="2 3">
    <name type="scientific">Senna tora</name>
    <dbReference type="NCBI Taxonomy" id="362788"/>
    <lineage>
        <taxon>Eukaryota</taxon>
        <taxon>Viridiplantae</taxon>
        <taxon>Streptophyta</taxon>
        <taxon>Embryophyta</taxon>
        <taxon>Tracheophyta</taxon>
        <taxon>Spermatophyta</taxon>
        <taxon>Magnoliopsida</taxon>
        <taxon>eudicotyledons</taxon>
        <taxon>Gunneridae</taxon>
        <taxon>Pentapetalae</taxon>
        <taxon>rosids</taxon>
        <taxon>fabids</taxon>
        <taxon>Fabales</taxon>
        <taxon>Fabaceae</taxon>
        <taxon>Caesalpinioideae</taxon>
        <taxon>Cassia clade</taxon>
        <taxon>Senna</taxon>
    </lineage>
</organism>
<protein>
    <recommendedName>
        <fullName evidence="4">Lipoprotein</fullName>
    </recommendedName>
</protein>
<feature type="signal peptide" evidence="1">
    <location>
        <begin position="1"/>
        <end position="30"/>
    </location>
</feature>
<proteinExistence type="predicted"/>
<accession>A0A834WA88</accession>
<evidence type="ECO:0000313" key="2">
    <source>
        <dbReference type="EMBL" id="KAF7814972.1"/>
    </source>
</evidence>
<comment type="caution">
    <text evidence="2">The sequence shown here is derived from an EMBL/GenBank/DDBJ whole genome shotgun (WGS) entry which is preliminary data.</text>
</comment>
<name>A0A834WA88_9FABA</name>
<dbReference type="EMBL" id="JAAIUW010000009">
    <property type="protein sequence ID" value="KAF7814972.1"/>
    <property type="molecule type" value="Genomic_DNA"/>
</dbReference>
<sequence>MPGKTKVIFLSSRTAALLYLFAGLIGCSEKAKVPNQFSQCLASPSVKTSLACIGSSWLLSLVLVPPNPSIRPSDSQMPSQVQV</sequence>
<keyword evidence="1" id="KW-0732">Signal</keyword>
<gene>
    <name evidence="2" type="ORF">G2W53_028941</name>
</gene>